<organism evidence="1 2">
    <name type="scientific">Mycena metata</name>
    <dbReference type="NCBI Taxonomy" id="1033252"/>
    <lineage>
        <taxon>Eukaryota</taxon>
        <taxon>Fungi</taxon>
        <taxon>Dikarya</taxon>
        <taxon>Basidiomycota</taxon>
        <taxon>Agaricomycotina</taxon>
        <taxon>Agaricomycetes</taxon>
        <taxon>Agaricomycetidae</taxon>
        <taxon>Agaricales</taxon>
        <taxon>Marasmiineae</taxon>
        <taxon>Mycenaceae</taxon>
        <taxon>Mycena</taxon>
    </lineage>
</organism>
<dbReference type="AlphaFoldDB" id="A0AAD7K945"/>
<keyword evidence="2" id="KW-1185">Reference proteome</keyword>
<dbReference type="EMBL" id="JARKIB010000004">
    <property type="protein sequence ID" value="KAJ7780891.1"/>
    <property type="molecule type" value="Genomic_DNA"/>
</dbReference>
<proteinExistence type="predicted"/>
<evidence type="ECO:0000313" key="2">
    <source>
        <dbReference type="Proteomes" id="UP001215598"/>
    </source>
</evidence>
<dbReference type="Proteomes" id="UP001215598">
    <property type="component" value="Unassembled WGS sequence"/>
</dbReference>
<protein>
    <submittedName>
        <fullName evidence="1">Uncharacterized protein</fullName>
    </submittedName>
</protein>
<name>A0AAD7K945_9AGAR</name>
<reference evidence="1" key="1">
    <citation type="submission" date="2023-03" db="EMBL/GenBank/DDBJ databases">
        <title>Massive genome expansion in bonnet fungi (Mycena s.s.) driven by repeated elements and novel gene families across ecological guilds.</title>
        <authorList>
            <consortium name="Lawrence Berkeley National Laboratory"/>
            <person name="Harder C.B."/>
            <person name="Miyauchi S."/>
            <person name="Viragh M."/>
            <person name="Kuo A."/>
            <person name="Thoen E."/>
            <person name="Andreopoulos B."/>
            <person name="Lu D."/>
            <person name="Skrede I."/>
            <person name="Drula E."/>
            <person name="Henrissat B."/>
            <person name="Morin E."/>
            <person name="Kohler A."/>
            <person name="Barry K."/>
            <person name="LaButti K."/>
            <person name="Morin E."/>
            <person name="Salamov A."/>
            <person name="Lipzen A."/>
            <person name="Mereny Z."/>
            <person name="Hegedus B."/>
            <person name="Baldrian P."/>
            <person name="Stursova M."/>
            <person name="Weitz H."/>
            <person name="Taylor A."/>
            <person name="Grigoriev I.V."/>
            <person name="Nagy L.G."/>
            <person name="Martin F."/>
            <person name="Kauserud H."/>
        </authorList>
    </citation>
    <scope>NUCLEOTIDE SEQUENCE</scope>
    <source>
        <strain evidence="1">CBHHK182m</strain>
    </source>
</reference>
<comment type="caution">
    <text evidence="1">The sequence shown here is derived from an EMBL/GenBank/DDBJ whole genome shotgun (WGS) entry which is preliminary data.</text>
</comment>
<gene>
    <name evidence="1" type="ORF">B0H16DRAFT_601392</name>
</gene>
<accession>A0AAD7K945</accession>
<evidence type="ECO:0000313" key="1">
    <source>
        <dbReference type="EMBL" id="KAJ7780891.1"/>
    </source>
</evidence>
<sequence length="283" mass="31269">MNRSRSRTAPPSTLSNVSVLYEETIRVKFSVPSPAHQNLQQRRNYLESNTSALVQQHFAQPTAVPLPVKAQAIGVNTPAQTTNLTEWPDMKYRASPAATPGPAQLNLDTMQILIGRIQKLETEVNSLQKLETKVAKVHTFIFPLAARALLDTAVNCIGEGLSVKPRPGRIRGEQTWDPAIVHRAIQQTLESNTPPPHGASIRTENTIKLIQNPELMALLFDKEDGAFGKQLRAAGDAAAHSYDDEAFREYCSVTHLASDHQTLLQLIYNFITPDAKVLKFASM</sequence>